<dbReference type="Proteomes" id="UP000181942">
    <property type="component" value="Unassembled WGS sequence"/>
</dbReference>
<dbReference type="OrthoDB" id="9787207at2"/>
<proteinExistence type="predicted"/>
<accession>A0A1I2QLU6</accession>
<gene>
    <name evidence="1" type="ORF">SAMN02787118_118118</name>
</gene>
<evidence type="ECO:0000313" key="2">
    <source>
        <dbReference type="Proteomes" id="UP000181942"/>
    </source>
</evidence>
<dbReference type="PANTHER" id="PTHR30528">
    <property type="entry name" value="CYTOPLASMIC PROTEIN"/>
    <property type="match status" value="1"/>
</dbReference>
<organism evidence="1 2">
    <name type="scientific">Streptomyces mirabilis</name>
    <dbReference type="NCBI Taxonomy" id="68239"/>
    <lineage>
        <taxon>Bacteria</taxon>
        <taxon>Bacillati</taxon>
        <taxon>Actinomycetota</taxon>
        <taxon>Actinomycetes</taxon>
        <taxon>Kitasatosporales</taxon>
        <taxon>Streptomycetaceae</taxon>
        <taxon>Streptomyces</taxon>
    </lineage>
</organism>
<dbReference type="InterPro" id="IPR009351">
    <property type="entry name" value="AlkZ-like"/>
</dbReference>
<dbReference type="Pfam" id="PF06224">
    <property type="entry name" value="AlkZ-like"/>
    <property type="match status" value="1"/>
</dbReference>
<dbReference type="AlphaFoldDB" id="A0A1I2QLU6"/>
<name>A0A1I2QLU6_9ACTN</name>
<protein>
    <recommendedName>
        <fullName evidence="3">Winged helix-turn-helix domain-containing protein</fullName>
    </recommendedName>
</protein>
<evidence type="ECO:0000313" key="1">
    <source>
        <dbReference type="EMBL" id="SFG29575.1"/>
    </source>
</evidence>
<sequence>MPTSQQKLTISQVEARRLALSRQWLGGVRPSGDGEGLRAVLRSLRYLQLDPISVVAPSHELVVWSRLGAGAGSLLGALWWEERWLFEYWAHAAALVLTEDYPIHRVSMDGYPPKNLSLTKVWMEANEGLLEHILTRLAEGTPLPTDAFEDRSVMEWPSSGWTAGRNVERMLTFLWLQGRIMVAGREAGRRLWGLPDACLPPGADRVAVSAREMVTMAAEHTLRALGVARPLDIKQYFLRGKYDGLAEVLRTLTKEGRVIPVRVEGATSATETWYVHVDAMAELEAIRAGDWHGRTALLSPFDNLVGDRRLTERLWGFAFRNEMYVPKAKREYGYYLLPILHEDRLVGRISPRRERNRGTLLVEGLYLESDVRPTVALRKAVTGQLADLATLVGATDVEYGETVPEPWRAALRRS</sequence>
<evidence type="ECO:0008006" key="3">
    <source>
        <dbReference type="Google" id="ProtNLM"/>
    </source>
</evidence>
<dbReference type="RefSeq" id="WP_079174413.1">
    <property type="nucleotide sequence ID" value="NZ_FONR01000018.1"/>
</dbReference>
<dbReference type="EMBL" id="FONR01000018">
    <property type="protein sequence ID" value="SFG29575.1"/>
    <property type="molecule type" value="Genomic_DNA"/>
</dbReference>
<dbReference type="PANTHER" id="PTHR30528:SF0">
    <property type="entry name" value="CYTOPLASMIC PROTEIN"/>
    <property type="match status" value="1"/>
</dbReference>
<reference evidence="1 2" key="1">
    <citation type="submission" date="2016-10" db="EMBL/GenBank/DDBJ databases">
        <authorList>
            <person name="de Groot N.N."/>
        </authorList>
    </citation>
    <scope>NUCLEOTIDE SEQUENCE [LARGE SCALE GENOMIC DNA]</scope>
    <source>
        <strain evidence="1 2">OK461</strain>
    </source>
</reference>